<dbReference type="GO" id="GO:0016787">
    <property type="term" value="F:hydrolase activity"/>
    <property type="evidence" value="ECO:0007669"/>
    <property type="project" value="UniProtKB-KW"/>
</dbReference>
<dbReference type="PANTHER" id="PTHR36142:SF2">
    <property type="entry name" value="METALLO-HYDROLASE_OXIDOREDUCTASE SUPERFAMILY PROTEIN"/>
    <property type="match status" value="1"/>
</dbReference>
<dbReference type="Proteomes" id="UP000050465">
    <property type="component" value="Unassembled WGS sequence"/>
</dbReference>
<dbReference type="Pfam" id="PF13483">
    <property type="entry name" value="Lactamase_B_3"/>
    <property type="match status" value="1"/>
</dbReference>
<evidence type="ECO:0000313" key="2">
    <source>
        <dbReference type="Proteomes" id="UP000050465"/>
    </source>
</evidence>
<dbReference type="PANTHER" id="PTHR36142">
    <property type="entry name" value="METALLO-HYDROLASE/OXIDOREDUCTASE SUPERFAMILY PROTEIN"/>
    <property type="match status" value="1"/>
</dbReference>
<proteinExistence type="predicted"/>
<evidence type="ECO:0000313" key="1">
    <source>
        <dbReference type="EMBL" id="KPQ34863.1"/>
    </source>
</evidence>
<dbReference type="SUPFAM" id="SSF56281">
    <property type="entry name" value="Metallo-hydrolase/oxidoreductase"/>
    <property type="match status" value="1"/>
</dbReference>
<reference evidence="1 2" key="1">
    <citation type="submission" date="2015-09" db="EMBL/GenBank/DDBJ databases">
        <title>Identification and resolution of microdiversity through metagenomic sequencing of parallel consortia.</title>
        <authorList>
            <person name="Nelson W.C."/>
            <person name="Romine M.F."/>
            <person name="Lindemann S.R."/>
        </authorList>
    </citation>
    <scope>NUCLEOTIDE SEQUENCE [LARGE SCALE GENOMIC DNA]</scope>
    <source>
        <strain evidence="1">Ana</strain>
    </source>
</reference>
<dbReference type="AlphaFoldDB" id="A0A0P7ZPM7"/>
<comment type="caution">
    <text evidence="1">The sequence shown here is derived from an EMBL/GenBank/DDBJ whole genome shotgun (WGS) entry which is preliminary data.</text>
</comment>
<dbReference type="Gene3D" id="3.60.15.10">
    <property type="entry name" value="Ribonuclease Z/Hydroxyacylglutathione hydrolase-like"/>
    <property type="match status" value="1"/>
</dbReference>
<sequence>MKLTWFDANTWLIEAGGLRVLVDPWLVGDLVFANMPWLVRGVRAQPVTIPQNIDFILLSQGLADHAHPETLSQLDKAIPVVASPDGAEVAQNAGFRSVTALEHGKTLKLGRQEKGAKQLEVRAFMGAVVGPVKRENAYVLTFVTEGVSLYYEPHGYPDNEHLKSVGAVDVAITPMADQTLLSVAPVIRGSIAAPQIAEMLSPKVMLPTAEAGKVSYDGLIAPTLVTKGGSAEMRSRFQSEGKNIQVIQPISGETIDLDLKPILRV</sequence>
<dbReference type="EMBL" id="LJZR01000016">
    <property type="protein sequence ID" value="KPQ34863.1"/>
    <property type="molecule type" value="Genomic_DNA"/>
</dbReference>
<dbReference type="PATRIC" id="fig|1666911.3.peg.4822"/>
<name>A0A0P7ZPM7_9CYAN</name>
<dbReference type="InterPro" id="IPR036866">
    <property type="entry name" value="RibonucZ/Hydroxyglut_hydro"/>
</dbReference>
<keyword evidence="1" id="KW-0378">Hydrolase</keyword>
<gene>
    <name evidence="1" type="ORF">HLUCCA11_13050</name>
</gene>
<organism evidence="1 2">
    <name type="scientific">Phormidesmis priestleyi Ana</name>
    <dbReference type="NCBI Taxonomy" id="1666911"/>
    <lineage>
        <taxon>Bacteria</taxon>
        <taxon>Bacillati</taxon>
        <taxon>Cyanobacteriota</taxon>
        <taxon>Cyanophyceae</taxon>
        <taxon>Leptolyngbyales</taxon>
        <taxon>Leptolyngbyaceae</taxon>
        <taxon>Phormidesmis</taxon>
    </lineage>
</organism>
<protein>
    <submittedName>
        <fullName evidence="1">Putative Zn-dependent hydrolases of the beta-lactamase fold</fullName>
    </submittedName>
</protein>
<dbReference type="STRING" id="1666911.HLUCCA11_13050"/>
<accession>A0A0P7ZPM7</accession>